<evidence type="ECO:0000313" key="3">
    <source>
        <dbReference type="Proteomes" id="UP000232883"/>
    </source>
</evidence>
<gene>
    <name evidence="2" type="ORF">CWM47_26805</name>
</gene>
<proteinExistence type="predicted"/>
<reference evidence="2 3" key="1">
    <citation type="submission" date="2017-11" db="EMBL/GenBank/DDBJ databases">
        <title>Taxonomic description and genome sequences of Spirosoma HA7 sp. nov., isolated from pollen microhabitat of Corylus avellana.</title>
        <authorList>
            <person name="Ambika Manirajan B."/>
            <person name="Suarez C."/>
            <person name="Ratering S."/>
            <person name="Geissler-Plaum R."/>
            <person name="Cardinale M."/>
            <person name="Sylvia S."/>
        </authorList>
    </citation>
    <scope>NUCLEOTIDE SEQUENCE [LARGE SCALE GENOMIC DNA]</scope>
    <source>
        <strain evidence="2 3">HA7</strain>
    </source>
</reference>
<protein>
    <submittedName>
        <fullName evidence="2">Uncharacterized protein</fullName>
    </submittedName>
</protein>
<organism evidence="2 3">
    <name type="scientific">Spirosoma pollinicola</name>
    <dbReference type="NCBI Taxonomy" id="2057025"/>
    <lineage>
        <taxon>Bacteria</taxon>
        <taxon>Pseudomonadati</taxon>
        <taxon>Bacteroidota</taxon>
        <taxon>Cytophagia</taxon>
        <taxon>Cytophagales</taxon>
        <taxon>Cytophagaceae</taxon>
        <taxon>Spirosoma</taxon>
    </lineage>
</organism>
<feature type="compositionally biased region" description="Basic and acidic residues" evidence="1">
    <location>
        <begin position="92"/>
        <end position="101"/>
    </location>
</feature>
<accession>A0A2K8Z5G9</accession>
<feature type="region of interest" description="Disordered" evidence="1">
    <location>
        <begin position="92"/>
        <end position="116"/>
    </location>
</feature>
<dbReference type="RefSeq" id="WP_100991633.1">
    <property type="nucleotide sequence ID" value="NZ_CP025096.1"/>
</dbReference>
<evidence type="ECO:0000256" key="1">
    <source>
        <dbReference type="SAM" id="MobiDB-lite"/>
    </source>
</evidence>
<dbReference type="OrthoDB" id="961235at2"/>
<dbReference type="AlphaFoldDB" id="A0A2K8Z5G9"/>
<sequence length="116" mass="12967">MESGTRIPFEDFKYLTFTGYAEISVNADGRLTIVLFDEKRTPINAENPLVISEQPLKLVNMELLAAFTKDSFDLNKETILKMDPAINELEKAEVPTRKEMPDMNPIHPPTKGGGGN</sequence>
<name>A0A2K8Z5G9_9BACT</name>
<evidence type="ECO:0000313" key="2">
    <source>
        <dbReference type="EMBL" id="AUD05137.1"/>
    </source>
</evidence>
<dbReference type="Proteomes" id="UP000232883">
    <property type="component" value="Chromosome"/>
</dbReference>
<dbReference type="EMBL" id="CP025096">
    <property type="protein sequence ID" value="AUD05137.1"/>
    <property type="molecule type" value="Genomic_DNA"/>
</dbReference>
<keyword evidence="3" id="KW-1185">Reference proteome</keyword>
<dbReference type="KEGG" id="spir:CWM47_26805"/>